<comment type="caution">
    <text evidence="2">The sequence shown here is derived from an EMBL/GenBank/DDBJ whole genome shotgun (WGS) entry which is preliminary data.</text>
</comment>
<accession>A0ABQ8S801</accession>
<dbReference type="InterPro" id="IPR036397">
    <property type="entry name" value="RNaseH_sf"/>
</dbReference>
<name>A0ABQ8S801_PERAM</name>
<evidence type="ECO:0008006" key="4">
    <source>
        <dbReference type="Google" id="ProtNLM"/>
    </source>
</evidence>
<dbReference type="Gene3D" id="3.30.420.10">
    <property type="entry name" value="Ribonuclease H-like superfamily/Ribonuclease H"/>
    <property type="match status" value="1"/>
</dbReference>
<feature type="compositionally biased region" description="Basic residues" evidence="1">
    <location>
        <begin position="74"/>
        <end position="84"/>
    </location>
</feature>
<feature type="compositionally biased region" description="Basic residues" evidence="1">
    <location>
        <begin position="92"/>
        <end position="103"/>
    </location>
</feature>
<organism evidence="2 3">
    <name type="scientific">Periplaneta americana</name>
    <name type="common">American cockroach</name>
    <name type="synonym">Blatta americana</name>
    <dbReference type="NCBI Taxonomy" id="6978"/>
    <lineage>
        <taxon>Eukaryota</taxon>
        <taxon>Metazoa</taxon>
        <taxon>Ecdysozoa</taxon>
        <taxon>Arthropoda</taxon>
        <taxon>Hexapoda</taxon>
        <taxon>Insecta</taxon>
        <taxon>Pterygota</taxon>
        <taxon>Neoptera</taxon>
        <taxon>Polyneoptera</taxon>
        <taxon>Dictyoptera</taxon>
        <taxon>Blattodea</taxon>
        <taxon>Blattoidea</taxon>
        <taxon>Blattidae</taxon>
        <taxon>Blattinae</taxon>
        <taxon>Periplaneta</taxon>
    </lineage>
</organism>
<dbReference type="Proteomes" id="UP001148838">
    <property type="component" value="Unassembled WGS sequence"/>
</dbReference>
<protein>
    <recommendedName>
        <fullName evidence="4">RNase H type-1 domain-containing protein</fullName>
    </recommendedName>
</protein>
<evidence type="ECO:0000313" key="2">
    <source>
        <dbReference type="EMBL" id="KAJ4430136.1"/>
    </source>
</evidence>
<feature type="region of interest" description="Disordered" evidence="1">
    <location>
        <begin position="478"/>
        <end position="516"/>
    </location>
</feature>
<reference evidence="2 3" key="1">
    <citation type="journal article" date="2022" name="Allergy">
        <title>Genome assembly and annotation of Periplaneta americana reveal a comprehensive cockroach allergen profile.</title>
        <authorList>
            <person name="Wang L."/>
            <person name="Xiong Q."/>
            <person name="Saelim N."/>
            <person name="Wang L."/>
            <person name="Nong W."/>
            <person name="Wan A.T."/>
            <person name="Shi M."/>
            <person name="Liu X."/>
            <person name="Cao Q."/>
            <person name="Hui J.H.L."/>
            <person name="Sookrung N."/>
            <person name="Leung T.F."/>
            <person name="Tungtrongchitr A."/>
            <person name="Tsui S.K.W."/>
        </authorList>
    </citation>
    <scope>NUCLEOTIDE SEQUENCE [LARGE SCALE GENOMIC DNA]</scope>
    <source>
        <strain evidence="2">PWHHKU_190912</strain>
    </source>
</reference>
<keyword evidence="3" id="KW-1185">Reference proteome</keyword>
<dbReference type="SUPFAM" id="SSF53098">
    <property type="entry name" value="Ribonuclease H-like"/>
    <property type="match status" value="1"/>
</dbReference>
<sequence>MGRGEQGEGKKNKVKARRTEQGEGRRQGKDKENKGKGKARRIRGRQEEQGEGKKNKGKTRRTRGRQEEQGEGKKNKRKAKRKRERQGEQGKGKKNRGKVRRTRERIGYSPPIHQPSGRRDVLFVLLVMISERTLWQSSSGSEEIGSERLPPITEAPDYIRPLLEELKTTLHGSTPNPILERQKSQETRSLHQEGALLLQTSWLEKVHFNHYITNSNYDHMGEIDWYKTGKQTNFIPILIDHELQDTFLQDLSPDTVTAPPLIIDIPNTINDHLLLKSVTSQEISHVLASRRNTAPGPDNIPYLLLKKLPNKYLLLLANSFNEILTTGEVPDKWKLFYIQSIIKPLKKGTAISDYRPIFLWIPGHKGIRGNEKVDQLAQLATSFPNAATNFLITPQDLGHHFLSNPTEECQEEIHYKKEEDKIRIIKKFTTTYAKLPRKAIVMHYRVVMGTFATPQYLFNIKRRANNLRECGEITPLITRPNPLPRSGRPSVSEDTVMGKPLNEASVHQVDHLSRKL</sequence>
<evidence type="ECO:0000256" key="1">
    <source>
        <dbReference type="SAM" id="MobiDB-lite"/>
    </source>
</evidence>
<feature type="compositionally biased region" description="Basic and acidic residues" evidence="1">
    <location>
        <begin position="64"/>
        <end position="73"/>
    </location>
</feature>
<feature type="region of interest" description="Disordered" evidence="1">
    <location>
        <begin position="1"/>
        <end position="113"/>
    </location>
</feature>
<dbReference type="EMBL" id="JAJSOF020000033">
    <property type="protein sequence ID" value="KAJ4430136.1"/>
    <property type="molecule type" value="Genomic_DNA"/>
</dbReference>
<feature type="compositionally biased region" description="Basic and acidic residues" evidence="1">
    <location>
        <begin position="44"/>
        <end position="54"/>
    </location>
</feature>
<evidence type="ECO:0000313" key="3">
    <source>
        <dbReference type="Proteomes" id="UP001148838"/>
    </source>
</evidence>
<feature type="compositionally biased region" description="Basic and acidic residues" evidence="1">
    <location>
        <begin position="1"/>
        <end position="35"/>
    </location>
</feature>
<gene>
    <name evidence="2" type="ORF">ANN_22346</name>
</gene>
<dbReference type="PANTHER" id="PTHR19446">
    <property type="entry name" value="REVERSE TRANSCRIPTASES"/>
    <property type="match status" value="1"/>
</dbReference>
<proteinExistence type="predicted"/>
<dbReference type="InterPro" id="IPR012337">
    <property type="entry name" value="RNaseH-like_sf"/>
</dbReference>